<evidence type="ECO:0000259" key="1">
    <source>
        <dbReference type="Pfam" id="PF04773"/>
    </source>
</evidence>
<dbReference type="Pfam" id="PF16344">
    <property type="entry name" value="FecR_C"/>
    <property type="match status" value="1"/>
</dbReference>
<dbReference type="PANTHER" id="PTHR30273">
    <property type="entry name" value="PERIPLASMIC SIGNAL SENSOR AND SIGMA FACTOR ACTIVATOR FECR-RELATED"/>
    <property type="match status" value="1"/>
</dbReference>
<comment type="caution">
    <text evidence="3">The sequence shown here is derived from an EMBL/GenBank/DDBJ whole genome shotgun (WGS) entry which is preliminary data.</text>
</comment>
<protein>
    <submittedName>
        <fullName evidence="3">FecR domain-containing protein</fullName>
    </submittedName>
</protein>
<dbReference type="InterPro" id="IPR012373">
    <property type="entry name" value="Ferrdict_sens_TM"/>
</dbReference>
<dbReference type="InterPro" id="IPR006860">
    <property type="entry name" value="FecR"/>
</dbReference>
<organism evidence="3 4">
    <name type="scientific">Spirosoma validum</name>
    <dbReference type="NCBI Taxonomy" id="2771355"/>
    <lineage>
        <taxon>Bacteria</taxon>
        <taxon>Pseudomonadati</taxon>
        <taxon>Bacteroidota</taxon>
        <taxon>Cytophagia</taxon>
        <taxon>Cytophagales</taxon>
        <taxon>Cytophagaceae</taxon>
        <taxon>Spirosoma</taxon>
    </lineage>
</organism>
<evidence type="ECO:0000313" key="3">
    <source>
        <dbReference type="EMBL" id="MBD2757056.1"/>
    </source>
</evidence>
<proteinExistence type="predicted"/>
<dbReference type="InterPro" id="IPR032508">
    <property type="entry name" value="FecR_C"/>
</dbReference>
<feature type="domain" description="FecR protein" evidence="1">
    <location>
        <begin position="125"/>
        <end position="212"/>
    </location>
</feature>
<dbReference type="Proteomes" id="UP000653797">
    <property type="component" value="Unassembled WGS sequence"/>
</dbReference>
<accession>A0A927B7B8</accession>
<evidence type="ECO:0000313" key="4">
    <source>
        <dbReference type="Proteomes" id="UP000653797"/>
    </source>
</evidence>
<dbReference type="AlphaFoldDB" id="A0A927B7B8"/>
<dbReference type="Gene3D" id="3.55.50.30">
    <property type="match status" value="1"/>
</dbReference>
<dbReference type="GO" id="GO:0016989">
    <property type="term" value="F:sigma factor antagonist activity"/>
    <property type="evidence" value="ECO:0007669"/>
    <property type="project" value="TreeGrafter"/>
</dbReference>
<name>A0A927B7B8_9BACT</name>
<sequence length="342" mass="38114">MSRKKFGRLLQKYLRGECTPAEKAFVEHWYGLLETETGASGQELDTDELENRLWSQIQRKMPKDEPGRIIPLGTNRFRWIGIAASLLLIGWWYVAHQQNDTSVSVGSPITLNRADLIERTNASASPLVVALEDGSTVKLAAHSSLRFPKRFTTEERTVYLTGDAFFSVAKMPSRPFYVHAGNVVTKVLGTSFFVRSQSDTKQVRVDVVTGRVAVYQNAPQKQTTSNGVVLSPNQTVTFFDEEQHFVTGLVEAPQVIRTAEIEKKPISFQFDDTPLSEVLTRLERAYGIDIEVENESQNNCPLTADLTNQSLYTQLDIICAALKSTYEVQGTTILVTGKGCGD</sequence>
<evidence type="ECO:0000259" key="2">
    <source>
        <dbReference type="Pfam" id="PF16344"/>
    </source>
</evidence>
<reference evidence="3" key="1">
    <citation type="submission" date="2020-09" db="EMBL/GenBank/DDBJ databases">
        <authorList>
            <person name="Kim M.K."/>
        </authorList>
    </citation>
    <scope>NUCLEOTIDE SEQUENCE</scope>
    <source>
        <strain evidence="3">BT704</strain>
    </source>
</reference>
<keyword evidence="4" id="KW-1185">Reference proteome</keyword>
<gene>
    <name evidence="3" type="ORF">IC230_29520</name>
</gene>
<dbReference type="PIRSF" id="PIRSF018266">
    <property type="entry name" value="FecR"/>
    <property type="match status" value="1"/>
</dbReference>
<feature type="domain" description="Protein FecR C-terminal" evidence="2">
    <location>
        <begin position="268"/>
        <end position="335"/>
    </location>
</feature>
<dbReference type="Gene3D" id="2.60.120.1440">
    <property type="match status" value="1"/>
</dbReference>
<dbReference type="PANTHER" id="PTHR30273:SF2">
    <property type="entry name" value="PROTEIN FECR"/>
    <property type="match status" value="1"/>
</dbReference>
<dbReference type="Pfam" id="PF04773">
    <property type="entry name" value="FecR"/>
    <property type="match status" value="1"/>
</dbReference>
<dbReference type="RefSeq" id="WP_191042676.1">
    <property type="nucleotide sequence ID" value="NZ_JACXAA010000016.1"/>
</dbReference>
<dbReference type="EMBL" id="JACXAA010000016">
    <property type="protein sequence ID" value="MBD2757056.1"/>
    <property type="molecule type" value="Genomic_DNA"/>
</dbReference>